<dbReference type="EMBL" id="JBAMIC010000014">
    <property type="protein sequence ID" value="KAK7096155.1"/>
    <property type="molecule type" value="Genomic_DNA"/>
</dbReference>
<dbReference type="PANTHER" id="PTHR46601:SF1">
    <property type="entry name" value="ADF-H DOMAIN-CONTAINING PROTEIN"/>
    <property type="match status" value="1"/>
</dbReference>
<evidence type="ECO:0000313" key="3">
    <source>
        <dbReference type="Proteomes" id="UP001374579"/>
    </source>
</evidence>
<comment type="caution">
    <text evidence="2">The sequence shown here is derived from an EMBL/GenBank/DDBJ whole genome shotgun (WGS) entry which is preliminary data.</text>
</comment>
<feature type="compositionally biased region" description="Low complexity" evidence="1">
    <location>
        <begin position="762"/>
        <end position="771"/>
    </location>
</feature>
<name>A0AAN9G703_9CAEN</name>
<dbReference type="AlphaFoldDB" id="A0AAN9G703"/>
<reference evidence="2 3" key="1">
    <citation type="submission" date="2024-02" db="EMBL/GenBank/DDBJ databases">
        <title>Chromosome-scale genome assembly of the rough periwinkle Littorina saxatilis.</title>
        <authorList>
            <person name="De Jode A."/>
            <person name="Faria R."/>
            <person name="Formenti G."/>
            <person name="Sims Y."/>
            <person name="Smith T.P."/>
            <person name="Tracey A."/>
            <person name="Wood J.M.D."/>
            <person name="Zagrodzka Z.B."/>
            <person name="Johannesson K."/>
            <person name="Butlin R.K."/>
            <person name="Leder E.H."/>
        </authorList>
    </citation>
    <scope>NUCLEOTIDE SEQUENCE [LARGE SCALE GENOMIC DNA]</scope>
    <source>
        <strain evidence="2">Snail1</strain>
        <tissue evidence="2">Muscle</tissue>
    </source>
</reference>
<keyword evidence="3" id="KW-1185">Reference proteome</keyword>
<gene>
    <name evidence="2" type="ORF">V1264_005488</name>
</gene>
<feature type="region of interest" description="Disordered" evidence="1">
    <location>
        <begin position="654"/>
        <end position="807"/>
    </location>
</feature>
<proteinExistence type="predicted"/>
<dbReference type="PANTHER" id="PTHR46601">
    <property type="entry name" value="ULP_PROTEASE DOMAIN-CONTAINING PROTEIN"/>
    <property type="match status" value="1"/>
</dbReference>
<sequence>MTSSNLSDSSIQPSSCKEKIAMYKAVSRTRKSLPKDKKKRAQVLSSLLHRSSPATKKFVHAQNPSKEKECAARKELDFAIDSIQESMVNLRKRRNKKDMKARRTVAAMLSLKRKYTVAESTRLGIGYRLFVKSSKVKDLDALDLDERKKRKDCIAQEAVDKVEQFYRRTDVSRSLPDARSARKKKSGEALLAMRVMERSSESAFVAFKEDFPDVKLSITKFKKLRPKDVYPSTRIKKRDCLCEYCENTDLKLDALRRFSVQHNLDNMTYKDRYELNRDTLCPKIQGEYKQACIDRKCLECGTSSVEVKLRPLLETHIAENVTFSKWEFINYVHNGVNKKKLGKTRKTVPAPEFVAQLVSDATTLSKHLFNARWQGNQYDSISKDVPGGWVVFCQDFAENFTCWVQDEAQGAHWAHDQVTLHANVASYRCPVDGCELMVNHTLMVVSNDMKHCHDAVHTFNSVTLNFLVHQQVPMNKIIMFSDGAPTQYKNKNSFCDLSHFFEDYGLEGERHFFGTRHGKGPCDREFGTLKKAVNRRIKGRQAEIHTAADFFSFCRDHYSRETDHCHYKRSFFYVPTEDIDRHRNRAQNLKPLPQTRQQHCLRRVEPFVLTYRERSCFCPICTGRDEGRCTNADITGEWNVASVLKGRACRRPAANNSLPASPEHGDDNANRAPLNNAPAPPASPEHGDDNANLAPRINAPAPPASPEHSDDNANLAPRINAPAPPAGDDNDNLAPRINAPAPPAGDDNDNLAPRINAPAPPAGDDNANLAPRINAPAPPASPEHSDDNANLAPRINAPAPPAGDDNDNLVLPNNEPAPLDVDLRFPDPGSGTKIILIDSFYPVTWNGKPFLCQVKAFDDNEVNRTAKVHFMRQVNELYTWPARPDISWEPFSFFQDAPVTLQLDENCSTHRQQFYRIQD</sequence>
<evidence type="ECO:0000313" key="2">
    <source>
        <dbReference type="EMBL" id="KAK7096155.1"/>
    </source>
</evidence>
<evidence type="ECO:0000256" key="1">
    <source>
        <dbReference type="SAM" id="MobiDB-lite"/>
    </source>
</evidence>
<protein>
    <submittedName>
        <fullName evidence="2">Uncharacterized protein</fullName>
    </submittedName>
</protein>
<accession>A0AAN9G703</accession>
<dbReference type="Proteomes" id="UP001374579">
    <property type="component" value="Unassembled WGS sequence"/>
</dbReference>
<organism evidence="2 3">
    <name type="scientific">Littorina saxatilis</name>
    <dbReference type="NCBI Taxonomy" id="31220"/>
    <lineage>
        <taxon>Eukaryota</taxon>
        <taxon>Metazoa</taxon>
        <taxon>Spiralia</taxon>
        <taxon>Lophotrochozoa</taxon>
        <taxon>Mollusca</taxon>
        <taxon>Gastropoda</taxon>
        <taxon>Caenogastropoda</taxon>
        <taxon>Littorinimorpha</taxon>
        <taxon>Littorinoidea</taxon>
        <taxon>Littorinidae</taxon>
        <taxon>Littorina</taxon>
    </lineage>
</organism>